<dbReference type="Proteomes" id="UP000823561">
    <property type="component" value="Chromosome 4"/>
</dbReference>
<dbReference type="AlphaFoldDB" id="A0AAV6H9N2"/>
<reference evidence="9" key="1">
    <citation type="submission" date="2020-10" db="EMBL/GenBank/DDBJ databases">
        <title>Chromosome-scale genome assembly of the Allis shad, Alosa alosa.</title>
        <authorList>
            <person name="Margot Z."/>
            <person name="Christophe K."/>
            <person name="Cabau C."/>
            <person name="Louis A."/>
            <person name="Berthelot C."/>
            <person name="Parey E."/>
            <person name="Roest Crollius H."/>
            <person name="Montfort J."/>
            <person name="Robinson-Rechavi M."/>
            <person name="Bucao C."/>
            <person name="Bouchez O."/>
            <person name="Gislard M."/>
            <person name="Lluch J."/>
            <person name="Milhes M."/>
            <person name="Lampietro C."/>
            <person name="Lopez Roques C."/>
            <person name="Donnadieu C."/>
            <person name="Braasch I."/>
            <person name="Desvignes T."/>
            <person name="Postlethwait J."/>
            <person name="Bobe J."/>
            <person name="Guiguen Y."/>
        </authorList>
    </citation>
    <scope>NUCLEOTIDE SEQUENCE</scope>
    <source>
        <strain evidence="9">M-15738</strain>
        <tissue evidence="9">Blood</tissue>
    </source>
</reference>
<keyword evidence="6" id="KW-0966">Cell projection</keyword>
<dbReference type="GO" id="GO:0042995">
    <property type="term" value="C:cell projection"/>
    <property type="evidence" value="ECO:0007669"/>
    <property type="project" value="UniProtKB-SubCell"/>
</dbReference>
<dbReference type="PANTHER" id="PTHR23166:SF9">
    <property type="entry name" value="CTTNBP2 N-TERMINAL-LIKE PROTEIN"/>
    <property type="match status" value="1"/>
</dbReference>
<evidence type="ECO:0000256" key="7">
    <source>
        <dbReference type="SAM" id="MobiDB-lite"/>
    </source>
</evidence>
<keyword evidence="3" id="KW-0963">Cytoplasm</keyword>
<evidence type="ECO:0000256" key="1">
    <source>
        <dbReference type="ARBA" id="ARBA00004316"/>
    </source>
</evidence>
<comment type="caution">
    <text evidence="9">The sequence shown here is derived from an EMBL/GenBank/DDBJ whole genome shotgun (WGS) entry which is preliminary data.</text>
</comment>
<evidence type="ECO:0000256" key="2">
    <source>
        <dbReference type="ARBA" id="ARBA00004496"/>
    </source>
</evidence>
<proteinExistence type="predicted"/>
<evidence type="ECO:0000256" key="5">
    <source>
        <dbReference type="ARBA" id="ARBA00023054"/>
    </source>
</evidence>
<dbReference type="GO" id="GO:0005737">
    <property type="term" value="C:cytoplasm"/>
    <property type="evidence" value="ECO:0007669"/>
    <property type="project" value="UniProtKB-SubCell"/>
</dbReference>
<dbReference type="InterPro" id="IPR050719">
    <property type="entry name" value="Cortactin-Actin_Reg"/>
</dbReference>
<gene>
    <name evidence="9" type="ORF">AALO_G00058930</name>
</gene>
<evidence type="ECO:0000256" key="3">
    <source>
        <dbReference type="ARBA" id="ARBA00022490"/>
    </source>
</evidence>
<feature type="compositionally biased region" description="Basic and acidic residues" evidence="7">
    <location>
        <begin position="167"/>
        <end position="177"/>
    </location>
</feature>
<comment type="subcellular location">
    <subcellularLocation>
        <location evidence="1">Cell projection</location>
    </subcellularLocation>
    <subcellularLocation>
        <location evidence="2">Cytoplasm</location>
    </subcellularLocation>
</comment>
<protein>
    <recommendedName>
        <fullName evidence="8">Cortactin-binding protein-2 N-terminal domain-containing protein</fullName>
    </recommendedName>
</protein>
<feature type="domain" description="Cortactin-binding protein-2 N-terminal" evidence="8">
    <location>
        <begin position="11"/>
        <end position="168"/>
    </location>
</feature>
<evidence type="ECO:0000313" key="10">
    <source>
        <dbReference type="Proteomes" id="UP000823561"/>
    </source>
</evidence>
<evidence type="ECO:0000259" key="8">
    <source>
        <dbReference type="Pfam" id="PF09727"/>
    </source>
</evidence>
<evidence type="ECO:0000256" key="4">
    <source>
        <dbReference type="ARBA" id="ARBA00022553"/>
    </source>
</evidence>
<dbReference type="Pfam" id="PF09727">
    <property type="entry name" value="CortBP2"/>
    <property type="match status" value="1"/>
</dbReference>
<keyword evidence="4" id="KW-0597">Phosphoprotein</keyword>
<organism evidence="9 10">
    <name type="scientific">Alosa alosa</name>
    <name type="common">allis shad</name>
    <dbReference type="NCBI Taxonomy" id="278164"/>
    <lineage>
        <taxon>Eukaryota</taxon>
        <taxon>Metazoa</taxon>
        <taxon>Chordata</taxon>
        <taxon>Craniata</taxon>
        <taxon>Vertebrata</taxon>
        <taxon>Euteleostomi</taxon>
        <taxon>Actinopterygii</taxon>
        <taxon>Neopterygii</taxon>
        <taxon>Teleostei</taxon>
        <taxon>Clupei</taxon>
        <taxon>Clupeiformes</taxon>
        <taxon>Clupeoidei</taxon>
        <taxon>Clupeidae</taxon>
        <taxon>Alosa</taxon>
    </lineage>
</organism>
<keyword evidence="5" id="KW-0175">Coiled coil</keyword>
<feature type="region of interest" description="Disordered" evidence="7">
    <location>
        <begin position="163"/>
        <end position="196"/>
    </location>
</feature>
<feature type="compositionally biased region" description="Low complexity" evidence="7">
    <location>
        <begin position="185"/>
        <end position="196"/>
    </location>
</feature>
<dbReference type="EMBL" id="JADWDJ010000004">
    <property type="protein sequence ID" value="KAG5282702.1"/>
    <property type="molecule type" value="Genomic_DNA"/>
</dbReference>
<keyword evidence="10" id="KW-1185">Reference proteome</keyword>
<dbReference type="PANTHER" id="PTHR23166">
    <property type="entry name" value="FILAMIN/GPBP-INTERACTING PROTEIN"/>
    <property type="match status" value="1"/>
</dbReference>
<accession>A0AAV6H9N2</accession>
<name>A0AAV6H9N2_9TELE</name>
<evidence type="ECO:0000256" key="6">
    <source>
        <dbReference type="ARBA" id="ARBA00023273"/>
    </source>
</evidence>
<dbReference type="InterPro" id="IPR019131">
    <property type="entry name" value="Cortactin-binding_p2_N"/>
</dbReference>
<evidence type="ECO:0000313" key="9">
    <source>
        <dbReference type="EMBL" id="KAG5282702.1"/>
    </source>
</evidence>
<sequence length="196" mass="22320">MKESSMNVDSLSKPELLMLLSVLEGELEAQDLVIHTLRSQHRDAFVQERYGLYDLSDPFMALQRDSEVVAGAVTDGDDGGGIPNPLAVLKLLLALQACAWDKMRGPTGSCRDQTCSISDLEEEKRRHAQDMAQGDDVTYMLEKEREKLLQQLECEQKRWRQQQLHSRRCEAEPSLEARKRRGQARRQAAAALRRKQ</sequence>